<accession>A0A376CPW4</accession>
<dbReference type="InterPro" id="IPR002781">
    <property type="entry name" value="TM_pro_TauE-like"/>
</dbReference>
<gene>
    <name evidence="9" type="ORF">NCTC11862_02146</name>
</gene>
<feature type="transmembrane region" description="Helical" evidence="8">
    <location>
        <begin position="195"/>
        <end position="212"/>
    </location>
</feature>
<dbReference type="PANTHER" id="PTHR30269">
    <property type="entry name" value="TRANSMEMBRANE PROTEIN YFCA"/>
    <property type="match status" value="1"/>
</dbReference>
<organism evidence="9 10">
    <name type="scientific">Corynebacterium pilosum</name>
    <dbReference type="NCBI Taxonomy" id="35756"/>
    <lineage>
        <taxon>Bacteria</taxon>
        <taxon>Bacillati</taxon>
        <taxon>Actinomycetota</taxon>
        <taxon>Actinomycetes</taxon>
        <taxon>Mycobacteriales</taxon>
        <taxon>Corynebacteriaceae</taxon>
        <taxon>Corynebacterium</taxon>
    </lineage>
</organism>
<comment type="similarity">
    <text evidence="2 8">Belongs to the 4-toluene sulfonate uptake permease (TSUP) (TC 2.A.102) family.</text>
</comment>
<dbReference type="InterPro" id="IPR052017">
    <property type="entry name" value="TSUP"/>
</dbReference>
<dbReference type="OrthoDB" id="3872971at2"/>
<dbReference type="AlphaFoldDB" id="A0A376CPW4"/>
<evidence type="ECO:0000256" key="5">
    <source>
        <dbReference type="ARBA" id="ARBA00022692"/>
    </source>
</evidence>
<dbReference type="PANTHER" id="PTHR30269:SF37">
    <property type="entry name" value="MEMBRANE TRANSPORTER PROTEIN"/>
    <property type="match status" value="1"/>
</dbReference>
<keyword evidence="5 8" id="KW-0812">Transmembrane</keyword>
<reference evidence="9 10" key="1">
    <citation type="submission" date="2018-06" db="EMBL/GenBank/DDBJ databases">
        <authorList>
            <consortium name="Pathogen Informatics"/>
            <person name="Doyle S."/>
        </authorList>
    </citation>
    <scope>NUCLEOTIDE SEQUENCE [LARGE SCALE GENOMIC DNA]</scope>
    <source>
        <strain evidence="9 10">NCTC11862</strain>
    </source>
</reference>
<feature type="transmembrane region" description="Helical" evidence="8">
    <location>
        <begin position="67"/>
        <end position="89"/>
    </location>
</feature>
<dbReference type="Pfam" id="PF01925">
    <property type="entry name" value="TauE"/>
    <property type="match status" value="1"/>
</dbReference>
<dbReference type="EMBL" id="UFXQ01000001">
    <property type="protein sequence ID" value="STC70333.1"/>
    <property type="molecule type" value="Genomic_DNA"/>
</dbReference>
<dbReference type="GO" id="GO:0005886">
    <property type="term" value="C:plasma membrane"/>
    <property type="evidence" value="ECO:0007669"/>
    <property type="project" value="UniProtKB-SubCell"/>
</dbReference>
<evidence type="ECO:0000256" key="1">
    <source>
        <dbReference type="ARBA" id="ARBA00004651"/>
    </source>
</evidence>
<evidence type="ECO:0000313" key="10">
    <source>
        <dbReference type="Proteomes" id="UP000254467"/>
    </source>
</evidence>
<feature type="transmembrane region" description="Helical" evidence="8">
    <location>
        <begin position="126"/>
        <end position="149"/>
    </location>
</feature>
<evidence type="ECO:0000256" key="2">
    <source>
        <dbReference type="ARBA" id="ARBA00009142"/>
    </source>
</evidence>
<evidence type="ECO:0000256" key="8">
    <source>
        <dbReference type="RuleBase" id="RU363041"/>
    </source>
</evidence>
<feature type="transmembrane region" description="Helical" evidence="8">
    <location>
        <begin position="161"/>
        <end position="183"/>
    </location>
</feature>
<comment type="subcellular location">
    <subcellularLocation>
        <location evidence="1 8">Cell membrane</location>
        <topology evidence="1 8">Multi-pass membrane protein</topology>
    </subcellularLocation>
</comment>
<evidence type="ECO:0000256" key="7">
    <source>
        <dbReference type="ARBA" id="ARBA00023136"/>
    </source>
</evidence>
<feature type="transmembrane region" description="Helical" evidence="8">
    <location>
        <begin position="224"/>
        <end position="244"/>
    </location>
</feature>
<dbReference type="RefSeq" id="WP_018581802.1">
    <property type="nucleotide sequence ID" value="NZ_LDYD01000003.1"/>
</dbReference>
<keyword evidence="3" id="KW-0813">Transport</keyword>
<proteinExistence type="inferred from homology"/>
<evidence type="ECO:0000256" key="4">
    <source>
        <dbReference type="ARBA" id="ARBA00022475"/>
    </source>
</evidence>
<keyword evidence="10" id="KW-1185">Reference proteome</keyword>
<evidence type="ECO:0000256" key="6">
    <source>
        <dbReference type="ARBA" id="ARBA00022989"/>
    </source>
</evidence>
<keyword evidence="4 8" id="KW-1003">Cell membrane</keyword>
<sequence length="248" mass="25298">MILAAVVFLTVLAGAFLQRVSGMGLGLIGGPVLMIAMGPVDGILVLNVLAAVNAAMSTLTVYKDVHWRNFAIISAVLVLGAGPGAWLIRSVSPDWLLIVAGVLLLIALSVVTIGKRHVPQVSGTAPMALSGVVAGFMNTLAGIAGPAITVYATAARWPQRMYAATLQPIFMVSGAISFGIKLVTGAADLSAVDPMVWPVGLVAMAVGIFLGMKVAPHVPRARAYQLALGLAVFGGVVALGRGLVGLIA</sequence>
<dbReference type="STRING" id="35756.GCA_001044155_00505"/>
<protein>
    <recommendedName>
        <fullName evidence="8">Probable membrane transporter protein</fullName>
    </recommendedName>
</protein>
<feature type="transmembrane region" description="Helical" evidence="8">
    <location>
        <begin position="32"/>
        <end position="55"/>
    </location>
</feature>
<evidence type="ECO:0000256" key="3">
    <source>
        <dbReference type="ARBA" id="ARBA00022448"/>
    </source>
</evidence>
<dbReference type="Proteomes" id="UP000254467">
    <property type="component" value="Unassembled WGS sequence"/>
</dbReference>
<feature type="transmembrane region" description="Helical" evidence="8">
    <location>
        <begin position="95"/>
        <end position="114"/>
    </location>
</feature>
<name>A0A376CPW4_9CORY</name>
<keyword evidence="7 8" id="KW-0472">Membrane</keyword>
<keyword evidence="6 8" id="KW-1133">Transmembrane helix</keyword>
<evidence type="ECO:0000313" key="9">
    <source>
        <dbReference type="EMBL" id="STC70333.1"/>
    </source>
</evidence>